<dbReference type="AlphaFoldDB" id="A0AA38CR96"/>
<proteinExistence type="predicted"/>
<protein>
    <submittedName>
        <fullName evidence="1">Uncharacterized protein</fullName>
    </submittedName>
</protein>
<feature type="non-terminal residue" evidence="1">
    <location>
        <position position="100"/>
    </location>
</feature>
<comment type="caution">
    <text evidence="1">The sequence shown here is derived from an EMBL/GenBank/DDBJ whole genome shotgun (WGS) entry which is preliminary data.</text>
</comment>
<name>A0AA38CR96_TAXCH</name>
<feature type="non-terminal residue" evidence="1">
    <location>
        <position position="1"/>
    </location>
</feature>
<keyword evidence="2" id="KW-1185">Reference proteome</keyword>
<organism evidence="1 2">
    <name type="scientific">Taxus chinensis</name>
    <name type="common">Chinese yew</name>
    <name type="synonym">Taxus wallichiana var. chinensis</name>
    <dbReference type="NCBI Taxonomy" id="29808"/>
    <lineage>
        <taxon>Eukaryota</taxon>
        <taxon>Viridiplantae</taxon>
        <taxon>Streptophyta</taxon>
        <taxon>Embryophyta</taxon>
        <taxon>Tracheophyta</taxon>
        <taxon>Spermatophyta</taxon>
        <taxon>Pinopsida</taxon>
        <taxon>Pinidae</taxon>
        <taxon>Conifers II</taxon>
        <taxon>Cupressales</taxon>
        <taxon>Taxaceae</taxon>
        <taxon>Taxus</taxon>
    </lineage>
</organism>
<reference evidence="1 2" key="1">
    <citation type="journal article" date="2021" name="Nat. Plants">
        <title>The Taxus genome provides insights into paclitaxel biosynthesis.</title>
        <authorList>
            <person name="Xiong X."/>
            <person name="Gou J."/>
            <person name="Liao Q."/>
            <person name="Li Y."/>
            <person name="Zhou Q."/>
            <person name="Bi G."/>
            <person name="Li C."/>
            <person name="Du R."/>
            <person name="Wang X."/>
            <person name="Sun T."/>
            <person name="Guo L."/>
            <person name="Liang H."/>
            <person name="Lu P."/>
            <person name="Wu Y."/>
            <person name="Zhang Z."/>
            <person name="Ro D.K."/>
            <person name="Shang Y."/>
            <person name="Huang S."/>
            <person name="Yan J."/>
        </authorList>
    </citation>
    <scope>NUCLEOTIDE SEQUENCE [LARGE SCALE GENOMIC DNA]</scope>
    <source>
        <strain evidence="1">Ta-2019</strain>
    </source>
</reference>
<dbReference type="EMBL" id="JAHRHJ020000009">
    <property type="protein sequence ID" value="KAH9301124.1"/>
    <property type="molecule type" value="Genomic_DNA"/>
</dbReference>
<evidence type="ECO:0000313" key="1">
    <source>
        <dbReference type="EMBL" id="KAH9301124.1"/>
    </source>
</evidence>
<gene>
    <name evidence="1" type="ORF">KI387_012707</name>
</gene>
<evidence type="ECO:0000313" key="2">
    <source>
        <dbReference type="Proteomes" id="UP000824469"/>
    </source>
</evidence>
<accession>A0AA38CR96</accession>
<sequence length="100" mass="11203">EEGATPNPKEEEYILAVEVDHIVSEAPSVEQSIEEYSVLHPTSSPSSSNVEEEFDLSNFTFEDEGNHGEKIANSKDTMEEVEHLQQDNKEVDYLSDLEGC</sequence>
<dbReference type="Proteomes" id="UP000824469">
    <property type="component" value="Unassembled WGS sequence"/>
</dbReference>